<dbReference type="OrthoDB" id="8654052at2"/>
<sequence length="188" mass="20748">MTLTAHDERLIKALAVAIVERPRATLKELAEAAGVSKATLHRFCGTRDNLVEMLQSHGETVLKQVIDTCDLQRSEPLDALRRLIGEHLTHRELLAFLMFQYSPDFLSPDADGSRWQSYIDALDAFFLRGQQNGVFRIDITAAVFTELFITLIYGMVDAERRGRAASSGSASVLEQMFLHGAASPAGAV</sequence>
<dbReference type="PANTHER" id="PTHR30055">
    <property type="entry name" value="HTH-TYPE TRANSCRIPTIONAL REGULATOR RUTR"/>
    <property type="match status" value="1"/>
</dbReference>
<dbReference type="EMBL" id="FNDS01000009">
    <property type="protein sequence ID" value="SDI45733.1"/>
    <property type="molecule type" value="Genomic_DNA"/>
</dbReference>
<dbReference type="Proteomes" id="UP000199636">
    <property type="component" value="Unassembled WGS sequence"/>
</dbReference>
<name>A0A1G8KQQ6_9PSED</name>
<reference evidence="5" key="1">
    <citation type="submission" date="2016-10" db="EMBL/GenBank/DDBJ databases">
        <authorList>
            <person name="Varghese N."/>
            <person name="Submissions S."/>
        </authorList>
    </citation>
    <scope>NUCLEOTIDE SEQUENCE [LARGE SCALE GENOMIC DNA]</scope>
    <source>
        <strain evidence="5">CCM 7469</strain>
    </source>
</reference>
<protein>
    <submittedName>
        <fullName evidence="4">TetR/AcrR family transcriptional regulator, mexCD-oprJ operon repressor</fullName>
    </submittedName>
</protein>
<organism evidence="4 5">
    <name type="scientific">Pseudomonas panipatensis</name>
    <dbReference type="NCBI Taxonomy" id="428992"/>
    <lineage>
        <taxon>Bacteria</taxon>
        <taxon>Pseudomonadati</taxon>
        <taxon>Pseudomonadota</taxon>
        <taxon>Gammaproteobacteria</taxon>
        <taxon>Pseudomonadales</taxon>
        <taxon>Pseudomonadaceae</taxon>
        <taxon>Pseudomonas</taxon>
    </lineage>
</organism>
<dbReference type="PANTHER" id="PTHR30055:SF234">
    <property type="entry name" value="HTH-TYPE TRANSCRIPTIONAL REGULATOR BETI"/>
    <property type="match status" value="1"/>
</dbReference>
<dbReference type="InterPro" id="IPR050109">
    <property type="entry name" value="HTH-type_TetR-like_transc_reg"/>
</dbReference>
<evidence type="ECO:0000256" key="3">
    <source>
        <dbReference type="ARBA" id="ARBA00023163"/>
    </source>
</evidence>
<keyword evidence="2" id="KW-0238">DNA-binding</keyword>
<keyword evidence="1" id="KW-0805">Transcription regulation</keyword>
<dbReference type="STRING" id="428992.SAMN05216272_109195"/>
<keyword evidence="5" id="KW-1185">Reference proteome</keyword>
<evidence type="ECO:0000256" key="2">
    <source>
        <dbReference type="ARBA" id="ARBA00023125"/>
    </source>
</evidence>
<dbReference type="PROSITE" id="PS00356">
    <property type="entry name" value="HTH_LACI_1"/>
    <property type="match status" value="1"/>
</dbReference>
<dbReference type="GO" id="GO:0003700">
    <property type="term" value="F:DNA-binding transcription factor activity"/>
    <property type="evidence" value="ECO:0007669"/>
    <property type="project" value="TreeGrafter"/>
</dbReference>
<evidence type="ECO:0000313" key="5">
    <source>
        <dbReference type="Proteomes" id="UP000199636"/>
    </source>
</evidence>
<evidence type="ECO:0000256" key="1">
    <source>
        <dbReference type="ARBA" id="ARBA00023015"/>
    </source>
</evidence>
<gene>
    <name evidence="4" type="ORF">SAMN05216272_109195</name>
</gene>
<keyword evidence="3" id="KW-0804">Transcription</keyword>
<dbReference type="InterPro" id="IPR009057">
    <property type="entry name" value="Homeodomain-like_sf"/>
</dbReference>
<dbReference type="InterPro" id="IPR036271">
    <property type="entry name" value="Tet_transcr_reg_TetR-rel_C_sf"/>
</dbReference>
<dbReference type="SUPFAM" id="SSF46689">
    <property type="entry name" value="Homeodomain-like"/>
    <property type="match status" value="1"/>
</dbReference>
<dbReference type="GO" id="GO:0000976">
    <property type="term" value="F:transcription cis-regulatory region binding"/>
    <property type="evidence" value="ECO:0007669"/>
    <property type="project" value="TreeGrafter"/>
</dbReference>
<dbReference type="FunFam" id="1.10.357.10:FF:000022">
    <property type="entry name" value="Transcriptional regulator NfxB"/>
    <property type="match status" value="1"/>
</dbReference>
<dbReference type="RefSeq" id="WP_090265929.1">
    <property type="nucleotide sequence ID" value="NZ_FNDS01000009.1"/>
</dbReference>
<evidence type="ECO:0000313" key="4">
    <source>
        <dbReference type="EMBL" id="SDI45733.1"/>
    </source>
</evidence>
<accession>A0A1G8KQQ6</accession>
<dbReference type="AlphaFoldDB" id="A0A1G8KQQ6"/>
<proteinExistence type="predicted"/>
<dbReference type="Gene3D" id="1.10.357.10">
    <property type="entry name" value="Tetracycline Repressor, domain 2"/>
    <property type="match status" value="1"/>
</dbReference>
<dbReference type="SUPFAM" id="SSF48498">
    <property type="entry name" value="Tetracyclin repressor-like, C-terminal domain"/>
    <property type="match status" value="1"/>
</dbReference>